<dbReference type="CDD" id="cd05688">
    <property type="entry name" value="S1_RPS1_repeat_ec3"/>
    <property type="match status" value="1"/>
</dbReference>
<dbReference type="PROSITE" id="PS50126">
    <property type="entry name" value="S1"/>
    <property type="match status" value="4"/>
</dbReference>
<comment type="similarity">
    <text evidence="1">Belongs to the bacterial ribosomal protein bS1 family.</text>
</comment>
<keyword evidence="6" id="KW-1185">Reference proteome</keyword>
<dbReference type="Gene3D" id="2.40.50.140">
    <property type="entry name" value="Nucleic acid-binding proteins"/>
    <property type="match status" value="4"/>
</dbReference>
<organism evidence="5 6">
    <name type="scientific">Sarcina ventriculi</name>
    <name type="common">Clostridium ventriculi</name>
    <dbReference type="NCBI Taxonomy" id="1267"/>
    <lineage>
        <taxon>Bacteria</taxon>
        <taxon>Bacillati</taxon>
        <taxon>Bacillota</taxon>
        <taxon>Clostridia</taxon>
        <taxon>Eubacteriales</taxon>
        <taxon>Clostridiaceae</taxon>
        <taxon>Sarcina</taxon>
    </lineage>
</organism>
<name>A0ABM9UR91_SARVE</name>
<keyword evidence="3" id="KW-0687">Ribonucleoprotein</keyword>
<dbReference type="SUPFAM" id="SSF50249">
    <property type="entry name" value="Nucleic acid-binding proteins"/>
    <property type="match status" value="4"/>
</dbReference>
<dbReference type="PRINTS" id="PR00681">
    <property type="entry name" value="RIBOSOMALS1"/>
</dbReference>
<dbReference type="RefSeq" id="WP_055259494.1">
    <property type="nucleotide sequence ID" value="NZ_CABIXL010000005.1"/>
</dbReference>
<sequence>MDKEMTMEELMSDFELKNFHKGEIVKGKVVSVKNDEIVVNIGHFADGIIPKNEISNDDEFDINSLSIDDIIYVMVLSGDDGDGNVLLSKKRADKEKTIENIERSFEENKLISVKIKEVIKGGLSCDANGVKVFMPASQCSIRKIENFNTLLGKSLDVKVIEFEKRNNKIVVSRRVVEETLAKEEKERIWNSIKSGEKRQGVVTKLVKFGAFVDIGGVNGLIHLNDMSWSRVNKPEDVVSVGDNVEVFVQEVDKSKGRISLSLKDILQNPWDNIKTKYKVNDVLDGVVSKFIKVGAFVEIEPGVEGFVHISEITDENISKPSDALEIGKKVKVKILDINSDENKIALSIKDAIEKSKEYMQYNDENEGFCLGELFKDFKFTNK</sequence>
<dbReference type="CDD" id="cd05687">
    <property type="entry name" value="S1_RPS1_repeat_ec1_hs1"/>
    <property type="match status" value="1"/>
</dbReference>
<protein>
    <submittedName>
        <fullName evidence="5">30S ribosomal protein S1 homolog</fullName>
    </submittedName>
</protein>
<dbReference type="Pfam" id="PF00575">
    <property type="entry name" value="S1"/>
    <property type="match status" value="4"/>
</dbReference>
<gene>
    <name evidence="5" type="primary">ypfD</name>
    <name evidence="5" type="ORF">ERS852473_01711</name>
</gene>
<evidence type="ECO:0000313" key="5">
    <source>
        <dbReference type="EMBL" id="CUO02943.1"/>
    </source>
</evidence>
<dbReference type="EMBL" id="CYZR01000005">
    <property type="protein sequence ID" value="CUO02943.1"/>
    <property type="molecule type" value="Genomic_DNA"/>
</dbReference>
<dbReference type="PANTHER" id="PTHR10724">
    <property type="entry name" value="30S RIBOSOMAL PROTEIN S1"/>
    <property type="match status" value="1"/>
</dbReference>
<evidence type="ECO:0000256" key="2">
    <source>
        <dbReference type="ARBA" id="ARBA00022980"/>
    </source>
</evidence>
<evidence type="ECO:0000313" key="6">
    <source>
        <dbReference type="Proteomes" id="UP000095488"/>
    </source>
</evidence>
<feature type="domain" description="S1 motif" evidence="4">
    <location>
        <begin position="195"/>
        <end position="263"/>
    </location>
</feature>
<dbReference type="InterPro" id="IPR003029">
    <property type="entry name" value="S1_domain"/>
</dbReference>
<dbReference type="InterPro" id="IPR012340">
    <property type="entry name" value="NA-bd_OB-fold"/>
</dbReference>
<evidence type="ECO:0000259" key="4">
    <source>
        <dbReference type="PROSITE" id="PS50126"/>
    </source>
</evidence>
<reference evidence="5 6" key="1">
    <citation type="submission" date="2015-09" db="EMBL/GenBank/DDBJ databases">
        <authorList>
            <consortium name="Pathogen Informatics"/>
        </authorList>
    </citation>
    <scope>NUCLEOTIDE SEQUENCE [LARGE SCALE GENOMIC DNA]</scope>
    <source>
        <strain evidence="5 6">2789STDY5834858</strain>
    </source>
</reference>
<dbReference type="SMART" id="SM00316">
    <property type="entry name" value="S1"/>
    <property type="match status" value="4"/>
</dbReference>
<dbReference type="NCBIfam" id="NF005208">
    <property type="entry name" value="PRK06676.1"/>
    <property type="match status" value="1"/>
</dbReference>
<dbReference type="InterPro" id="IPR035104">
    <property type="entry name" value="Ribosomal_protein_S1-like"/>
</dbReference>
<feature type="domain" description="S1 motif" evidence="4">
    <location>
        <begin position="108"/>
        <end position="174"/>
    </location>
</feature>
<dbReference type="CDD" id="cd04465">
    <property type="entry name" value="S1_RPS1_repeat_ec2_hs2"/>
    <property type="match status" value="1"/>
</dbReference>
<dbReference type="Proteomes" id="UP000095488">
    <property type="component" value="Unassembled WGS sequence"/>
</dbReference>
<dbReference type="PANTHER" id="PTHR10724:SF7">
    <property type="entry name" value="SMALL RIBOSOMAL SUBUNIT PROTEIN BS1C"/>
    <property type="match status" value="1"/>
</dbReference>
<dbReference type="InterPro" id="IPR050437">
    <property type="entry name" value="Ribos_protein_bS1-like"/>
</dbReference>
<comment type="caution">
    <text evidence="5">The sequence shown here is derived from an EMBL/GenBank/DDBJ whole genome shotgun (WGS) entry which is preliminary data.</text>
</comment>
<dbReference type="GO" id="GO:0005840">
    <property type="term" value="C:ribosome"/>
    <property type="evidence" value="ECO:0007669"/>
    <property type="project" value="UniProtKB-KW"/>
</dbReference>
<evidence type="ECO:0000256" key="3">
    <source>
        <dbReference type="ARBA" id="ARBA00023274"/>
    </source>
</evidence>
<feature type="domain" description="S1 motif" evidence="4">
    <location>
        <begin position="280"/>
        <end position="349"/>
    </location>
</feature>
<feature type="domain" description="S1 motif" evidence="4">
    <location>
        <begin position="22"/>
        <end position="90"/>
    </location>
</feature>
<proteinExistence type="inferred from homology"/>
<accession>A0ABM9UR91</accession>
<keyword evidence="2 5" id="KW-0689">Ribosomal protein</keyword>
<evidence type="ECO:0000256" key="1">
    <source>
        <dbReference type="ARBA" id="ARBA00006767"/>
    </source>
</evidence>